<evidence type="ECO:0000313" key="10">
    <source>
        <dbReference type="EMBL" id="KKQ86205.1"/>
    </source>
</evidence>
<keyword evidence="4" id="KW-0808">Transferase</keyword>
<dbReference type="InterPro" id="IPR038731">
    <property type="entry name" value="RgtA/B/C-like"/>
</dbReference>
<feature type="transmembrane region" description="Helical" evidence="8">
    <location>
        <begin position="7"/>
        <end position="24"/>
    </location>
</feature>
<feature type="domain" description="Glycosyltransferase RgtA/B/C/D-like" evidence="9">
    <location>
        <begin position="70"/>
        <end position="222"/>
    </location>
</feature>
<feature type="transmembrane region" description="Helical" evidence="8">
    <location>
        <begin position="334"/>
        <end position="353"/>
    </location>
</feature>
<dbReference type="PANTHER" id="PTHR33908">
    <property type="entry name" value="MANNOSYLTRANSFERASE YKCB-RELATED"/>
    <property type="match status" value="1"/>
</dbReference>
<dbReference type="EMBL" id="LBVL01000001">
    <property type="protein sequence ID" value="KKQ86205.1"/>
    <property type="molecule type" value="Genomic_DNA"/>
</dbReference>
<proteinExistence type="predicted"/>
<feature type="transmembrane region" description="Helical" evidence="8">
    <location>
        <begin position="88"/>
        <end position="109"/>
    </location>
</feature>
<feature type="transmembrane region" description="Helical" evidence="8">
    <location>
        <begin position="308"/>
        <end position="328"/>
    </location>
</feature>
<dbReference type="GO" id="GO:0005886">
    <property type="term" value="C:plasma membrane"/>
    <property type="evidence" value="ECO:0007669"/>
    <property type="project" value="UniProtKB-SubCell"/>
</dbReference>
<evidence type="ECO:0000256" key="3">
    <source>
        <dbReference type="ARBA" id="ARBA00022676"/>
    </source>
</evidence>
<feature type="transmembrane region" description="Helical" evidence="8">
    <location>
        <begin position="116"/>
        <end position="132"/>
    </location>
</feature>
<keyword evidence="2" id="KW-1003">Cell membrane</keyword>
<evidence type="ECO:0000256" key="6">
    <source>
        <dbReference type="ARBA" id="ARBA00022989"/>
    </source>
</evidence>
<keyword evidence="5 8" id="KW-0812">Transmembrane</keyword>
<comment type="subcellular location">
    <subcellularLocation>
        <location evidence="1">Cell membrane</location>
        <topology evidence="1">Multi-pass membrane protein</topology>
    </subcellularLocation>
</comment>
<sequence>MKLIIKIVIIILFLVGIFFRIWRLERTPIELFGDEIDVGLQAYSILTTGKDYLGNELPLMFHSFSEYRLPMQLYLDVPFIKIFGLKEIGVRAPAVLMGFISLAFFYYLIKKLFDKHLAVIATLFLLFSPWHFNFSRQANDAGILLPFIIGGALFFIKGIKDYKYLFLSAILFALSIYTYAIAAIFTPIFVLALIIIYRKEVSNYGLIKIVFVAGVGFLILLPYLKFMLNGIASQRFSSISVTSGDSIFQEVVDKRRWSESLLTRFYYNTKAITLDRVVKNYLTSFSTTFLFSKGDPNMRQGIEGFGQMYDFEIVFVFIGLSFILFLDFKNNKKIYLAFFLWLILSPIPSSLTIDGGSHASRLILMLPPLTFFSAIGFKQLLDNLLVKKEIFYKLILAGILIFMLFDFMKFIHRYFVIWPNESWRFWQYGFKDSISFVKEVDPSYKKVYFNNTYEPILPRFLFWYGYDMKLFQEQFTGDVHIDHIANGFNGFKLGEKYYFGELVKPIEGLAKPDTLVVASAEKDATNPLIFNSVYLKLQKTVNAPTGEPIFYIFSGRDI</sequence>
<comment type="caution">
    <text evidence="10">The sequence shown here is derived from an EMBL/GenBank/DDBJ whole genome shotgun (WGS) entry which is preliminary data.</text>
</comment>
<dbReference type="GO" id="GO:0009103">
    <property type="term" value="P:lipopolysaccharide biosynthetic process"/>
    <property type="evidence" value="ECO:0007669"/>
    <property type="project" value="UniProtKB-ARBA"/>
</dbReference>
<dbReference type="GO" id="GO:0016763">
    <property type="term" value="F:pentosyltransferase activity"/>
    <property type="evidence" value="ECO:0007669"/>
    <property type="project" value="TreeGrafter"/>
</dbReference>
<evidence type="ECO:0000259" key="9">
    <source>
        <dbReference type="Pfam" id="PF13231"/>
    </source>
</evidence>
<feature type="transmembrane region" description="Helical" evidence="8">
    <location>
        <begin position="390"/>
        <end position="408"/>
    </location>
</feature>
<evidence type="ECO:0000256" key="8">
    <source>
        <dbReference type="SAM" id="Phobius"/>
    </source>
</evidence>
<feature type="transmembrane region" description="Helical" evidence="8">
    <location>
        <begin position="203"/>
        <end position="224"/>
    </location>
</feature>
<reference evidence="10 11" key="1">
    <citation type="journal article" date="2015" name="Nature">
        <title>rRNA introns, odd ribosomes, and small enigmatic genomes across a large radiation of phyla.</title>
        <authorList>
            <person name="Brown C.T."/>
            <person name="Hug L.A."/>
            <person name="Thomas B.C."/>
            <person name="Sharon I."/>
            <person name="Castelle C.J."/>
            <person name="Singh A."/>
            <person name="Wilkins M.J."/>
            <person name="Williams K.H."/>
            <person name="Banfield J.F."/>
        </authorList>
    </citation>
    <scope>NUCLEOTIDE SEQUENCE [LARGE SCALE GENOMIC DNA]</scope>
</reference>
<evidence type="ECO:0000256" key="2">
    <source>
        <dbReference type="ARBA" id="ARBA00022475"/>
    </source>
</evidence>
<keyword evidence="6 8" id="KW-1133">Transmembrane helix</keyword>
<evidence type="ECO:0000313" key="11">
    <source>
        <dbReference type="Proteomes" id="UP000034081"/>
    </source>
</evidence>
<keyword evidence="7 8" id="KW-0472">Membrane</keyword>
<protein>
    <recommendedName>
        <fullName evidence="9">Glycosyltransferase RgtA/B/C/D-like domain-containing protein</fullName>
    </recommendedName>
</protein>
<dbReference type="InterPro" id="IPR050297">
    <property type="entry name" value="LipidA_mod_glycosyltrf_83"/>
</dbReference>
<evidence type="ECO:0000256" key="5">
    <source>
        <dbReference type="ARBA" id="ARBA00022692"/>
    </source>
</evidence>
<dbReference type="Proteomes" id="UP000034081">
    <property type="component" value="Unassembled WGS sequence"/>
</dbReference>
<feature type="transmembrane region" description="Helical" evidence="8">
    <location>
        <begin position="138"/>
        <end position="157"/>
    </location>
</feature>
<evidence type="ECO:0000256" key="4">
    <source>
        <dbReference type="ARBA" id="ARBA00022679"/>
    </source>
</evidence>
<feature type="transmembrane region" description="Helical" evidence="8">
    <location>
        <begin position="164"/>
        <end position="197"/>
    </location>
</feature>
<keyword evidence="3" id="KW-0328">Glycosyltransferase</keyword>
<dbReference type="STRING" id="1618570.UT08_C0001G0071"/>
<name>A0A0G0LE53_9BACT</name>
<organism evidence="10 11">
    <name type="scientific">Candidatus Woesebacteria bacterium GW2011_GWB1_38_8</name>
    <dbReference type="NCBI Taxonomy" id="1618570"/>
    <lineage>
        <taxon>Bacteria</taxon>
        <taxon>Candidatus Woeseibacteriota</taxon>
    </lineage>
</organism>
<dbReference type="PANTHER" id="PTHR33908:SF11">
    <property type="entry name" value="MEMBRANE PROTEIN"/>
    <property type="match status" value="1"/>
</dbReference>
<evidence type="ECO:0000256" key="1">
    <source>
        <dbReference type="ARBA" id="ARBA00004651"/>
    </source>
</evidence>
<dbReference type="AlphaFoldDB" id="A0A0G0LE53"/>
<feature type="transmembrane region" description="Helical" evidence="8">
    <location>
        <begin position="360"/>
        <end position="378"/>
    </location>
</feature>
<gene>
    <name evidence="10" type="ORF">UT08_C0001G0071</name>
</gene>
<dbReference type="Pfam" id="PF13231">
    <property type="entry name" value="PMT_2"/>
    <property type="match status" value="1"/>
</dbReference>
<accession>A0A0G0LE53</accession>
<evidence type="ECO:0000256" key="7">
    <source>
        <dbReference type="ARBA" id="ARBA00023136"/>
    </source>
</evidence>